<protein>
    <submittedName>
        <fullName evidence="5">Putative LuxR family transcriptional regulator</fullName>
    </submittedName>
</protein>
<evidence type="ECO:0000256" key="1">
    <source>
        <dbReference type="ARBA" id="ARBA00022741"/>
    </source>
</evidence>
<evidence type="ECO:0000259" key="4">
    <source>
        <dbReference type="PROSITE" id="PS50043"/>
    </source>
</evidence>
<evidence type="ECO:0000256" key="2">
    <source>
        <dbReference type="ARBA" id="ARBA00022840"/>
    </source>
</evidence>
<dbReference type="SMART" id="SM00421">
    <property type="entry name" value="HTH_LUXR"/>
    <property type="match status" value="1"/>
</dbReference>
<dbReference type="SMART" id="SM00382">
    <property type="entry name" value="AAA"/>
    <property type="match status" value="1"/>
</dbReference>
<dbReference type="eggNOG" id="COG2197">
    <property type="taxonomic scope" value="Bacteria"/>
</dbReference>
<dbReference type="GO" id="GO:0003677">
    <property type="term" value="F:DNA binding"/>
    <property type="evidence" value="ECO:0007669"/>
    <property type="project" value="InterPro"/>
</dbReference>
<dbReference type="InterPro" id="IPR016032">
    <property type="entry name" value="Sig_transdc_resp-reg_C-effctor"/>
</dbReference>
<keyword evidence="6" id="KW-1185">Reference proteome</keyword>
<dbReference type="InterPro" id="IPR000792">
    <property type="entry name" value="Tscrpt_reg_LuxR_C"/>
</dbReference>
<dbReference type="SUPFAM" id="SSF46894">
    <property type="entry name" value="C-terminal effector domain of the bipartite response regulators"/>
    <property type="match status" value="1"/>
</dbReference>
<dbReference type="SUPFAM" id="SSF48452">
    <property type="entry name" value="TPR-like"/>
    <property type="match status" value="2"/>
</dbReference>
<dbReference type="Pfam" id="PF14559">
    <property type="entry name" value="TPR_19"/>
    <property type="match status" value="1"/>
</dbReference>
<keyword evidence="1" id="KW-0547">Nucleotide-binding</keyword>
<gene>
    <name evidence="5" type="ordered locus">KSE_06730</name>
</gene>
<dbReference type="Proteomes" id="UP000007076">
    <property type="component" value="Chromosome"/>
</dbReference>
<dbReference type="GO" id="GO:0004016">
    <property type="term" value="F:adenylate cyclase activity"/>
    <property type="evidence" value="ECO:0007669"/>
    <property type="project" value="TreeGrafter"/>
</dbReference>
<dbReference type="PATRIC" id="fig|452652.3.peg.663"/>
<dbReference type="EMBL" id="AP010968">
    <property type="protein sequence ID" value="BAJ26513.1"/>
    <property type="molecule type" value="Genomic_DNA"/>
</dbReference>
<dbReference type="Gene3D" id="1.10.10.10">
    <property type="entry name" value="Winged helix-like DNA-binding domain superfamily/Winged helix DNA-binding domain"/>
    <property type="match status" value="1"/>
</dbReference>
<dbReference type="InterPro" id="IPR003593">
    <property type="entry name" value="AAA+_ATPase"/>
</dbReference>
<dbReference type="PANTHER" id="PTHR16305:SF35">
    <property type="entry name" value="TRANSCRIPTIONAL ACTIVATOR DOMAIN"/>
    <property type="match status" value="1"/>
</dbReference>
<feature type="coiled-coil region" evidence="3">
    <location>
        <begin position="756"/>
        <end position="783"/>
    </location>
</feature>
<dbReference type="eggNOG" id="COG0457">
    <property type="taxonomic scope" value="Bacteria"/>
</dbReference>
<dbReference type="GO" id="GO:0005737">
    <property type="term" value="C:cytoplasm"/>
    <property type="evidence" value="ECO:0007669"/>
    <property type="project" value="TreeGrafter"/>
</dbReference>
<sequence>MPDSATWVSELREPAVAVLPVVPDDLPGTRRVVLFGPPGIGKSTAAGLLARRLGRPVLRLAPGPQDAGVPYTGLLELALALPPSPTARDLAAALDEAADPAAAPDGTGPALRLRRLTAAALRDAPPVTLVADNAQWLDPASRAVLRWALRLTPELPVITAERTWRPGSGGHWSGEDAYAVHVPHLTEPQLAALLAPYRPAPGEVARVHTRSGGNPALALALAEAGGRTPGPPTVRRPADDDPVLPPRARQLVGEWLDTVPDDVRELLTLAALDDRPDLDLLTRLAGPAAAHLLAQAETAGLLDPVPADGRVRFTATAIAAELTTRLPAAARRLLHARLAGASHDSLRRDRHTALAADPTDPRTARHTARAAGHARLRGEHPLAAELSLLAAQRTPREDPGLLAERALTAVRDASHCGDLPRGRAAARLVLEHDTSPAPRVGALLALLDASGQRLHGADELFADAIHEAAGRPDLTAQVLLRQAIWANVSEGAPHRAAALAERAARLARTAGDTTTTALALTMLARVQRVLGHPDADTTLEHALSLPRTALVPVNATPEHLAARHALFDDRPADARTTLLPLLVQAQRTGDAEAVVDLLRSLAETELRAGRCAEALDYARRAHTLSDRTGMPPGPACYTSALVEGTASRTGTALAHARRGIDASRHEDNRVFLSRNLFALGHLLLTAGRPKEALEPLQEVRALETLQQVRDPSVLRWHADLAEALLAAGRPDEAEELLTDTHRTATDLGRDSVLPALERARALLDAARGQYDTAARRLTDAAEQLRQLPLERGRTLLALSHTERRARRRAGARTAAQRAADLFTAHGAHPGADAAARALRRLEPGPPADATPQDGARARLTDAEQRCAHLAAAGASNRDIAAALTVSVKTVEATLTRVYRKLDLRSRVQLAHAVTPARE</sequence>
<dbReference type="PANTHER" id="PTHR16305">
    <property type="entry name" value="TESTICULAR SOLUBLE ADENYLYL CYCLASE"/>
    <property type="match status" value="1"/>
</dbReference>
<dbReference type="Pfam" id="PF13191">
    <property type="entry name" value="AAA_16"/>
    <property type="match status" value="1"/>
</dbReference>
<evidence type="ECO:0000256" key="3">
    <source>
        <dbReference type="SAM" id="Coils"/>
    </source>
</evidence>
<dbReference type="GO" id="GO:0005524">
    <property type="term" value="F:ATP binding"/>
    <property type="evidence" value="ECO:0007669"/>
    <property type="project" value="UniProtKB-KW"/>
</dbReference>
<dbReference type="HOGENOM" id="CLU_006850_4_0_11"/>
<dbReference type="CDD" id="cd06170">
    <property type="entry name" value="LuxR_C_like"/>
    <property type="match status" value="1"/>
</dbReference>
<proteinExistence type="predicted"/>
<dbReference type="Pfam" id="PF00196">
    <property type="entry name" value="GerE"/>
    <property type="match status" value="1"/>
</dbReference>
<dbReference type="Gene3D" id="3.40.50.300">
    <property type="entry name" value="P-loop containing nucleotide triphosphate hydrolases"/>
    <property type="match status" value="1"/>
</dbReference>
<dbReference type="GO" id="GO:0006355">
    <property type="term" value="P:regulation of DNA-templated transcription"/>
    <property type="evidence" value="ECO:0007669"/>
    <property type="project" value="InterPro"/>
</dbReference>
<dbReference type="InterPro" id="IPR011990">
    <property type="entry name" value="TPR-like_helical_dom_sf"/>
</dbReference>
<dbReference type="InterPro" id="IPR027417">
    <property type="entry name" value="P-loop_NTPase"/>
</dbReference>
<evidence type="ECO:0000313" key="6">
    <source>
        <dbReference type="Proteomes" id="UP000007076"/>
    </source>
</evidence>
<keyword evidence="2" id="KW-0067">ATP-binding</keyword>
<reference evidence="5 6" key="1">
    <citation type="journal article" date="2010" name="DNA Res.">
        <title>Genome sequence of Kitasatospora setae NBRC 14216T: an evolutionary snapshot of the family Streptomycetaceae.</title>
        <authorList>
            <person name="Ichikawa N."/>
            <person name="Oguchi A."/>
            <person name="Ikeda H."/>
            <person name="Ishikawa J."/>
            <person name="Kitani S."/>
            <person name="Watanabe Y."/>
            <person name="Nakamura S."/>
            <person name="Katano Y."/>
            <person name="Kishi E."/>
            <person name="Sasagawa M."/>
            <person name="Ankai A."/>
            <person name="Fukui S."/>
            <person name="Hashimoto Y."/>
            <person name="Kamata S."/>
            <person name="Otoguro M."/>
            <person name="Tanikawa S."/>
            <person name="Nihira T."/>
            <person name="Horinouchi S."/>
            <person name="Ohnishi Y."/>
            <person name="Hayakawa M."/>
            <person name="Kuzuyama T."/>
            <person name="Arisawa A."/>
            <person name="Nomoto F."/>
            <person name="Miura H."/>
            <person name="Takahashi Y."/>
            <person name="Fujita N."/>
        </authorList>
    </citation>
    <scope>NUCLEOTIDE SEQUENCE [LARGE SCALE GENOMIC DNA]</scope>
    <source>
        <strain evidence="6">ATCC 33774 / DSM 43861 / JCM 3304 / KCC A-0304 / NBRC 14216 / KM-6054</strain>
    </source>
</reference>
<dbReference type="PRINTS" id="PR00038">
    <property type="entry name" value="HTHLUXR"/>
</dbReference>
<accession>E4N5N2</accession>
<dbReference type="PROSITE" id="PS50043">
    <property type="entry name" value="HTH_LUXR_2"/>
    <property type="match status" value="1"/>
</dbReference>
<dbReference type="AlphaFoldDB" id="E4N5N2"/>
<name>E4N5N2_KITSK</name>
<keyword evidence="3" id="KW-0175">Coiled coil</keyword>
<dbReference type="KEGG" id="ksk:KSE_06730"/>
<dbReference type="STRING" id="452652.KSE_06730"/>
<dbReference type="Gene3D" id="1.25.40.10">
    <property type="entry name" value="Tetratricopeptide repeat domain"/>
    <property type="match status" value="1"/>
</dbReference>
<organism evidence="5 6">
    <name type="scientific">Kitasatospora setae (strain ATCC 33774 / DSM 43861 / JCM 3304 / KCC A-0304 / NBRC 14216 / KM-6054)</name>
    <name type="common">Streptomyces setae</name>
    <dbReference type="NCBI Taxonomy" id="452652"/>
    <lineage>
        <taxon>Bacteria</taxon>
        <taxon>Bacillati</taxon>
        <taxon>Actinomycetota</taxon>
        <taxon>Actinomycetes</taxon>
        <taxon>Kitasatosporales</taxon>
        <taxon>Streptomycetaceae</taxon>
        <taxon>Kitasatospora</taxon>
    </lineage>
</organism>
<evidence type="ECO:0000313" key="5">
    <source>
        <dbReference type="EMBL" id="BAJ26513.1"/>
    </source>
</evidence>
<dbReference type="PRINTS" id="PR00830">
    <property type="entry name" value="ENDOLAPTASE"/>
</dbReference>
<dbReference type="InterPro" id="IPR041664">
    <property type="entry name" value="AAA_16"/>
</dbReference>
<dbReference type="SUPFAM" id="SSF52540">
    <property type="entry name" value="P-loop containing nucleoside triphosphate hydrolases"/>
    <property type="match status" value="1"/>
</dbReference>
<dbReference type="InterPro" id="IPR036388">
    <property type="entry name" value="WH-like_DNA-bd_sf"/>
</dbReference>
<feature type="domain" description="HTH luxR-type" evidence="4">
    <location>
        <begin position="852"/>
        <end position="917"/>
    </location>
</feature>